<dbReference type="PANTHER" id="PTHR43390:SF2">
    <property type="entry name" value="THYLAKOIDAL PROCESSING PEPTIDASE 2, CHLOROPLASTIC-RELATED"/>
    <property type="match status" value="1"/>
</dbReference>
<dbReference type="InterPro" id="IPR000223">
    <property type="entry name" value="Pept_S26A_signal_pept_1"/>
</dbReference>
<dbReference type="EMBL" id="JBBWWR010000003">
    <property type="protein sequence ID" value="KAK8969565.1"/>
    <property type="molecule type" value="Genomic_DNA"/>
</dbReference>
<accession>A0ABR2MZ91</accession>
<reference evidence="3 4" key="1">
    <citation type="journal article" date="2022" name="Nat. Plants">
        <title>Genomes of leafy and leafless Platanthera orchids illuminate the evolution of mycoheterotrophy.</title>
        <authorList>
            <person name="Li M.H."/>
            <person name="Liu K.W."/>
            <person name="Li Z."/>
            <person name="Lu H.C."/>
            <person name="Ye Q.L."/>
            <person name="Zhang D."/>
            <person name="Wang J.Y."/>
            <person name="Li Y.F."/>
            <person name="Zhong Z.M."/>
            <person name="Liu X."/>
            <person name="Yu X."/>
            <person name="Liu D.K."/>
            <person name="Tu X.D."/>
            <person name="Liu B."/>
            <person name="Hao Y."/>
            <person name="Liao X.Y."/>
            <person name="Jiang Y.T."/>
            <person name="Sun W.H."/>
            <person name="Chen J."/>
            <person name="Chen Y.Q."/>
            <person name="Ai Y."/>
            <person name="Zhai J.W."/>
            <person name="Wu S.S."/>
            <person name="Zhou Z."/>
            <person name="Hsiao Y.Y."/>
            <person name="Wu W.L."/>
            <person name="Chen Y.Y."/>
            <person name="Lin Y.F."/>
            <person name="Hsu J.L."/>
            <person name="Li C.Y."/>
            <person name="Wang Z.W."/>
            <person name="Zhao X."/>
            <person name="Zhong W.Y."/>
            <person name="Ma X.K."/>
            <person name="Ma L."/>
            <person name="Huang J."/>
            <person name="Chen G.Z."/>
            <person name="Huang M.Z."/>
            <person name="Huang L."/>
            <person name="Peng D.H."/>
            <person name="Luo Y.B."/>
            <person name="Zou S.Q."/>
            <person name="Chen S.P."/>
            <person name="Lan S."/>
            <person name="Tsai W.C."/>
            <person name="Van de Peer Y."/>
            <person name="Liu Z.J."/>
        </authorList>
    </citation>
    <scope>NUCLEOTIDE SEQUENCE [LARGE SCALE GENOMIC DNA]</scope>
    <source>
        <strain evidence="3">Lor288</strain>
    </source>
</reference>
<keyword evidence="4" id="KW-1185">Reference proteome</keyword>
<evidence type="ECO:0000256" key="1">
    <source>
        <dbReference type="ARBA" id="ARBA00022801"/>
    </source>
</evidence>
<comment type="caution">
    <text evidence="3">The sequence shown here is derived from an EMBL/GenBank/DDBJ whole genome shotgun (WGS) entry which is preliminary data.</text>
</comment>
<evidence type="ECO:0000313" key="3">
    <source>
        <dbReference type="EMBL" id="KAK8969565.1"/>
    </source>
</evidence>
<keyword evidence="1" id="KW-0378">Hydrolase</keyword>
<dbReference type="Proteomes" id="UP001412067">
    <property type="component" value="Unassembled WGS sequence"/>
</dbReference>
<dbReference type="PROSITE" id="PS00760">
    <property type="entry name" value="SPASE_I_2"/>
    <property type="match status" value="1"/>
</dbReference>
<gene>
    <name evidence="3" type="primary">PLSP1</name>
    <name evidence="3" type="ORF">KSP40_PGU007400</name>
</gene>
<dbReference type="InterPro" id="IPR019533">
    <property type="entry name" value="Peptidase_S26"/>
</dbReference>
<dbReference type="InterPro" id="IPR036286">
    <property type="entry name" value="LexA/Signal_pep-like_sf"/>
</dbReference>
<dbReference type="Gene3D" id="2.10.109.10">
    <property type="entry name" value="Umud Fragment, subunit A"/>
    <property type="match status" value="1"/>
</dbReference>
<protein>
    <submittedName>
        <fullName evidence="3">Chloroplast processing peptidase</fullName>
    </submittedName>
</protein>
<evidence type="ECO:0000259" key="2">
    <source>
        <dbReference type="Pfam" id="PF10502"/>
    </source>
</evidence>
<name>A0ABR2MZ91_9ASPA</name>
<sequence>MFLLSSYHGQLGFFSAYSVYIDPGSTFLLVCLQVSYIFKEPEVTDIVIFRVPPVLVELGYSPRDVLIKRVVAKGGDVVEVLDGELLVNGIVQEEAFILEPPEYEMTPVLPLFSLDQLTPIEVLESLHKLLSCISSTNPLGNPPPN</sequence>
<dbReference type="PANTHER" id="PTHR43390">
    <property type="entry name" value="SIGNAL PEPTIDASE I"/>
    <property type="match status" value="1"/>
</dbReference>
<dbReference type="Pfam" id="PF10502">
    <property type="entry name" value="Peptidase_S26"/>
    <property type="match status" value="1"/>
</dbReference>
<organism evidence="3 4">
    <name type="scientific">Platanthera guangdongensis</name>
    <dbReference type="NCBI Taxonomy" id="2320717"/>
    <lineage>
        <taxon>Eukaryota</taxon>
        <taxon>Viridiplantae</taxon>
        <taxon>Streptophyta</taxon>
        <taxon>Embryophyta</taxon>
        <taxon>Tracheophyta</taxon>
        <taxon>Spermatophyta</taxon>
        <taxon>Magnoliopsida</taxon>
        <taxon>Liliopsida</taxon>
        <taxon>Asparagales</taxon>
        <taxon>Orchidaceae</taxon>
        <taxon>Orchidoideae</taxon>
        <taxon>Orchideae</taxon>
        <taxon>Orchidinae</taxon>
        <taxon>Platanthera</taxon>
    </lineage>
</organism>
<proteinExistence type="predicted"/>
<feature type="domain" description="Peptidase S26" evidence="2">
    <location>
        <begin position="30"/>
        <end position="104"/>
    </location>
</feature>
<evidence type="ECO:0000313" key="4">
    <source>
        <dbReference type="Proteomes" id="UP001412067"/>
    </source>
</evidence>
<dbReference type="InterPro" id="IPR019757">
    <property type="entry name" value="Pept_S26A_signal_pept_1_Lys-AS"/>
</dbReference>
<dbReference type="SUPFAM" id="SSF51306">
    <property type="entry name" value="LexA/Signal peptidase"/>
    <property type="match status" value="1"/>
</dbReference>